<comment type="similarity">
    <text evidence="1">Belongs to the peptidase S66 family.</text>
</comment>
<dbReference type="SUPFAM" id="SSF141986">
    <property type="entry name" value="LD-carboxypeptidase A C-terminal domain-like"/>
    <property type="match status" value="1"/>
</dbReference>
<dbReference type="GO" id="GO:0006508">
    <property type="term" value="P:proteolysis"/>
    <property type="evidence" value="ECO:0007669"/>
    <property type="project" value="UniProtKB-KW"/>
</dbReference>
<dbReference type="Pfam" id="PF02016">
    <property type="entry name" value="Peptidase_S66"/>
    <property type="match status" value="1"/>
</dbReference>
<keyword evidence="3" id="KW-0645">Protease</keyword>
<dbReference type="InterPro" id="IPR040921">
    <property type="entry name" value="Peptidase_S66C"/>
</dbReference>
<dbReference type="GO" id="GO:0004180">
    <property type="term" value="F:carboxypeptidase activity"/>
    <property type="evidence" value="ECO:0007669"/>
    <property type="project" value="UniProtKB-KW"/>
</dbReference>
<feature type="active site" description="Charge relay system" evidence="6">
    <location>
        <position position="278"/>
    </location>
</feature>
<comment type="caution">
    <text evidence="9">The sequence shown here is derived from an EMBL/GenBank/DDBJ whole genome shotgun (WGS) entry which is preliminary data.</text>
</comment>
<evidence type="ECO:0000256" key="5">
    <source>
        <dbReference type="ARBA" id="ARBA00022825"/>
    </source>
</evidence>
<reference evidence="9 10" key="1">
    <citation type="submission" date="2019-03" db="EMBL/GenBank/DDBJ databases">
        <title>Genomic Encyclopedia of Type Strains, Phase IV (KMG-IV): sequencing the most valuable type-strain genomes for metagenomic binning, comparative biology and taxonomic classification.</title>
        <authorList>
            <person name="Goeker M."/>
        </authorList>
    </citation>
    <scope>NUCLEOTIDE SEQUENCE [LARGE SCALE GENOMIC DNA]</scope>
    <source>
        <strain evidence="9 10">DSM 25082</strain>
    </source>
</reference>
<evidence type="ECO:0000256" key="1">
    <source>
        <dbReference type="ARBA" id="ARBA00010233"/>
    </source>
</evidence>
<dbReference type="SUPFAM" id="SSF52317">
    <property type="entry name" value="Class I glutamine amidotransferase-like"/>
    <property type="match status" value="1"/>
</dbReference>
<evidence type="ECO:0000313" key="10">
    <source>
        <dbReference type="Proteomes" id="UP000295357"/>
    </source>
</evidence>
<dbReference type="GO" id="GO:0008236">
    <property type="term" value="F:serine-type peptidase activity"/>
    <property type="evidence" value="ECO:0007669"/>
    <property type="project" value="UniProtKB-KW"/>
</dbReference>
<dbReference type="Pfam" id="PF17676">
    <property type="entry name" value="Peptidase_S66C"/>
    <property type="match status" value="1"/>
</dbReference>
<dbReference type="PIRSF" id="PIRSF028757">
    <property type="entry name" value="LD-carboxypeptidase"/>
    <property type="match status" value="1"/>
</dbReference>
<dbReference type="PANTHER" id="PTHR30237:SF2">
    <property type="entry name" value="MUREIN TETRAPEPTIDE CARBOXYPEPTIDASE"/>
    <property type="match status" value="1"/>
</dbReference>
<protein>
    <submittedName>
        <fullName evidence="9">Muramoyltetrapeptide carboxypeptidase</fullName>
    </submittedName>
</protein>
<keyword evidence="5" id="KW-0720">Serine protease</keyword>
<gene>
    <name evidence="9" type="ORF">DFR39_101248</name>
</gene>
<feature type="domain" description="LD-carboxypeptidase N-terminal" evidence="7">
    <location>
        <begin position="14"/>
        <end position="131"/>
    </location>
</feature>
<evidence type="ECO:0000259" key="8">
    <source>
        <dbReference type="Pfam" id="PF17676"/>
    </source>
</evidence>
<feature type="domain" description="LD-carboxypeptidase C-terminal" evidence="8">
    <location>
        <begin position="184"/>
        <end position="292"/>
    </location>
</feature>
<dbReference type="EMBL" id="SNXE01000001">
    <property type="protein sequence ID" value="TDP12775.1"/>
    <property type="molecule type" value="Genomic_DNA"/>
</dbReference>
<dbReference type="Gene3D" id="3.50.30.60">
    <property type="entry name" value="LD-carboxypeptidase A C-terminal domain-like"/>
    <property type="match status" value="1"/>
</dbReference>
<dbReference type="Proteomes" id="UP000295357">
    <property type="component" value="Unassembled WGS sequence"/>
</dbReference>
<accession>A0A4R6NCP2</accession>
<dbReference type="InterPro" id="IPR027478">
    <property type="entry name" value="LdcA_N"/>
</dbReference>
<dbReference type="RefSeq" id="WP_162849368.1">
    <property type="nucleotide sequence ID" value="NZ_JAUFPJ010000005.1"/>
</dbReference>
<evidence type="ECO:0000256" key="2">
    <source>
        <dbReference type="ARBA" id="ARBA00022645"/>
    </source>
</evidence>
<name>A0A4R6NCP2_9BURK</name>
<dbReference type="InterPro" id="IPR003507">
    <property type="entry name" value="S66_fam"/>
</dbReference>
<dbReference type="Gene3D" id="3.40.50.10740">
    <property type="entry name" value="Class I glutamine amidotransferase-like"/>
    <property type="match status" value="1"/>
</dbReference>
<organism evidence="9 10">
    <name type="scientific">Roseateles asaccharophilus</name>
    <dbReference type="NCBI Taxonomy" id="582607"/>
    <lineage>
        <taxon>Bacteria</taxon>
        <taxon>Pseudomonadati</taxon>
        <taxon>Pseudomonadota</taxon>
        <taxon>Betaproteobacteria</taxon>
        <taxon>Burkholderiales</taxon>
        <taxon>Sphaerotilaceae</taxon>
        <taxon>Roseateles</taxon>
    </lineage>
</organism>
<evidence type="ECO:0000256" key="3">
    <source>
        <dbReference type="ARBA" id="ARBA00022670"/>
    </source>
</evidence>
<dbReference type="CDD" id="cd07025">
    <property type="entry name" value="Peptidase_S66"/>
    <property type="match status" value="1"/>
</dbReference>
<feature type="active site" description="Charge relay system" evidence="6">
    <location>
        <position position="215"/>
    </location>
</feature>
<feature type="active site" description="Nucleophile" evidence="6">
    <location>
        <position position="112"/>
    </location>
</feature>
<evidence type="ECO:0000256" key="4">
    <source>
        <dbReference type="ARBA" id="ARBA00022801"/>
    </source>
</evidence>
<evidence type="ECO:0000313" key="9">
    <source>
        <dbReference type="EMBL" id="TDP12775.1"/>
    </source>
</evidence>
<evidence type="ECO:0000256" key="6">
    <source>
        <dbReference type="PIRSR" id="PIRSR028757-1"/>
    </source>
</evidence>
<dbReference type="AlphaFoldDB" id="A0A4R6NCP2"/>
<evidence type="ECO:0000259" key="7">
    <source>
        <dbReference type="Pfam" id="PF02016"/>
    </source>
</evidence>
<keyword evidence="10" id="KW-1185">Reference proteome</keyword>
<dbReference type="InterPro" id="IPR027461">
    <property type="entry name" value="Carboxypeptidase_A_C_sf"/>
</dbReference>
<dbReference type="InterPro" id="IPR040449">
    <property type="entry name" value="Peptidase_S66_N"/>
</dbReference>
<dbReference type="InterPro" id="IPR029062">
    <property type="entry name" value="Class_I_gatase-like"/>
</dbReference>
<keyword evidence="2 9" id="KW-0121">Carboxypeptidase</keyword>
<dbReference type="PANTHER" id="PTHR30237">
    <property type="entry name" value="MURAMOYLTETRAPEPTIDE CARBOXYPEPTIDASE"/>
    <property type="match status" value="1"/>
</dbReference>
<keyword evidence="4" id="KW-0378">Hydrolase</keyword>
<proteinExistence type="inferred from homology"/>
<sequence>MDLLIPALPQGATIALIAPAGPPRPETLPRVPALLEAHGFKAKLMPGVAGPSPLSYLAADDATRLADLHAAFADPAVDAVMCLRGGYGCARLLDRIDTTLLRRHPKLLVGFSDISSLIGLFDHLGLPSLHAPMPSANLLDPGSEADARGLFGLLRRGLRRGECLQAAQAGAAAPHALDRPGRARGRLIGGNLAVFTALLGTPWAPRAEGAILFLEDVGEAPYRVDRLLAQLRLAGVLDAAAGFVLGGFTGAEEPADAVLADYLGELGKPVLAGWPSGHQVPNLALPMGLVVEMDVAGRVLRYL</sequence>